<accession>A0ABV2RAD5</accession>
<keyword evidence="4" id="KW-0804">Transcription</keyword>
<dbReference type="Gene3D" id="3.40.190.290">
    <property type="match status" value="1"/>
</dbReference>
<evidence type="ECO:0000256" key="3">
    <source>
        <dbReference type="ARBA" id="ARBA00023125"/>
    </source>
</evidence>
<dbReference type="InterPro" id="IPR005119">
    <property type="entry name" value="LysR_subst-bd"/>
</dbReference>
<reference evidence="6 7" key="1">
    <citation type="submission" date="2024-06" db="EMBL/GenBank/DDBJ databases">
        <title>Sorghum-associated microbial communities from plants grown in Nebraska, USA.</title>
        <authorList>
            <person name="Schachtman D."/>
        </authorList>
    </citation>
    <scope>NUCLEOTIDE SEQUENCE [LARGE SCALE GENOMIC DNA]</scope>
    <source>
        <strain evidence="6 7">2814</strain>
    </source>
</reference>
<dbReference type="Pfam" id="PF03466">
    <property type="entry name" value="LysR_substrate"/>
    <property type="match status" value="1"/>
</dbReference>
<proteinExistence type="inferred from homology"/>
<comment type="caution">
    <text evidence="6">The sequence shown here is derived from an EMBL/GenBank/DDBJ whole genome shotgun (WGS) entry which is preliminary data.</text>
</comment>
<dbReference type="InterPro" id="IPR036390">
    <property type="entry name" value="WH_DNA-bd_sf"/>
</dbReference>
<evidence type="ECO:0000259" key="5">
    <source>
        <dbReference type="PROSITE" id="PS50931"/>
    </source>
</evidence>
<dbReference type="PROSITE" id="PS50931">
    <property type="entry name" value="HTH_LYSR"/>
    <property type="match status" value="1"/>
</dbReference>
<protein>
    <submittedName>
        <fullName evidence="6">DNA-binding transcriptional LysR family regulator</fullName>
    </submittedName>
</protein>
<dbReference type="PANTHER" id="PTHR30537:SF1">
    <property type="entry name" value="HTH-TYPE TRANSCRIPTIONAL REGULATOR PGRR"/>
    <property type="match status" value="1"/>
</dbReference>
<evidence type="ECO:0000256" key="1">
    <source>
        <dbReference type="ARBA" id="ARBA00009437"/>
    </source>
</evidence>
<name>A0ABV2RAD5_9CAUL</name>
<dbReference type="RefSeq" id="WP_354087899.1">
    <property type="nucleotide sequence ID" value="NZ_JBEPTF010000001.1"/>
</dbReference>
<dbReference type="PANTHER" id="PTHR30537">
    <property type="entry name" value="HTH-TYPE TRANSCRIPTIONAL REGULATOR"/>
    <property type="match status" value="1"/>
</dbReference>
<gene>
    <name evidence="6" type="ORF">ABIE19_000859</name>
</gene>
<dbReference type="GO" id="GO:0003677">
    <property type="term" value="F:DNA binding"/>
    <property type="evidence" value="ECO:0007669"/>
    <property type="project" value="UniProtKB-KW"/>
</dbReference>
<evidence type="ECO:0000313" key="7">
    <source>
        <dbReference type="Proteomes" id="UP001549313"/>
    </source>
</evidence>
<keyword evidence="3 6" id="KW-0238">DNA-binding</keyword>
<dbReference type="SUPFAM" id="SSF53850">
    <property type="entry name" value="Periplasmic binding protein-like II"/>
    <property type="match status" value="1"/>
</dbReference>
<dbReference type="EMBL" id="JBEPTF010000001">
    <property type="protein sequence ID" value="MET4682950.1"/>
    <property type="molecule type" value="Genomic_DNA"/>
</dbReference>
<evidence type="ECO:0000256" key="2">
    <source>
        <dbReference type="ARBA" id="ARBA00023015"/>
    </source>
</evidence>
<sequence>MDRTLLPALAAFAEVAREGGFTAAARRLNVSPSALSQTLRALEERLAVRLLNRSTRSVSATEEGRRLLARIEPALADIAQAMVGLDDDRKQPTGEIRISTSRLAARYFIEPYLGEFRRRYPKVRLELVIDDGLGDIIREGCDAGVRLREAVPDSMIAVPISPPMRLVVVGSPAYLAGRPAPRTPADLEAHDRVAFRPGVQGPMLKWEFTDPDTGREFTAEPPAAFVTNADETMLSAGLQGLGLVQHMDCMVREHVAAGALIRMLDDWCPPFDGFDLYLPSREQMAPKLRALVDFLVEKRRALD</sequence>
<feature type="domain" description="HTH lysR-type" evidence="5">
    <location>
        <begin position="1"/>
        <end position="61"/>
    </location>
</feature>
<dbReference type="InterPro" id="IPR000847">
    <property type="entry name" value="LysR_HTH_N"/>
</dbReference>
<dbReference type="Proteomes" id="UP001549313">
    <property type="component" value="Unassembled WGS sequence"/>
</dbReference>
<dbReference type="SUPFAM" id="SSF46785">
    <property type="entry name" value="Winged helix' DNA-binding domain"/>
    <property type="match status" value="1"/>
</dbReference>
<evidence type="ECO:0000313" key="6">
    <source>
        <dbReference type="EMBL" id="MET4682950.1"/>
    </source>
</evidence>
<comment type="similarity">
    <text evidence="1">Belongs to the LysR transcriptional regulatory family.</text>
</comment>
<keyword evidence="7" id="KW-1185">Reference proteome</keyword>
<evidence type="ECO:0000256" key="4">
    <source>
        <dbReference type="ARBA" id="ARBA00023163"/>
    </source>
</evidence>
<dbReference type="InterPro" id="IPR058163">
    <property type="entry name" value="LysR-type_TF_proteobact-type"/>
</dbReference>
<dbReference type="PRINTS" id="PR00039">
    <property type="entry name" value="HTHLYSR"/>
</dbReference>
<dbReference type="Pfam" id="PF00126">
    <property type="entry name" value="HTH_1"/>
    <property type="match status" value="1"/>
</dbReference>
<organism evidence="6 7">
    <name type="scientific">Brevundimonas faecalis</name>
    <dbReference type="NCBI Taxonomy" id="947378"/>
    <lineage>
        <taxon>Bacteria</taxon>
        <taxon>Pseudomonadati</taxon>
        <taxon>Pseudomonadota</taxon>
        <taxon>Alphaproteobacteria</taxon>
        <taxon>Caulobacterales</taxon>
        <taxon>Caulobacteraceae</taxon>
        <taxon>Brevundimonas</taxon>
    </lineage>
</organism>
<keyword evidence="2" id="KW-0805">Transcription regulation</keyword>
<dbReference type="InterPro" id="IPR036388">
    <property type="entry name" value="WH-like_DNA-bd_sf"/>
</dbReference>
<dbReference type="Gene3D" id="1.10.10.10">
    <property type="entry name" value="Winged helix-like DNA-binding domain superfamily/Winged helix DNA-binding domain"/>
    <property type="match status" value="1"/>
</dbReference>